<dbReference type="InterPro" id="IPR026161">
    <property type="entry name" value="FAM178"/>
</dbReference>
<protein>
    <submittedName>
        <fullName evidence="4">Family with sequence similarity 178 member B</fullName>
    </submittedName>
</protein>
<name>A0A8C2TKQ4_COTJA</name>
<dbReference type="InterPro" id="IPR044276">
    <property type="entry name" value="CANIN_dom"/>
</dbReference>
<feature type="region of interest" description="Disordered" evidence="2">
    <location>
        <begin position="174"/>
        <end position="237"/>
    </location>
</feature>
<dbReference type="Proteomes" id="UP000694412">
    <property type="component" value="Chromosome 22"/>
</dbReference>
<keyword evidence="5" id="KW-1185">Reference proteome</keyword>
<feature type="region of interest" description="Disordered" evidence="2">
    <location>
        <begin position="1"/>
        <end position="34"/>
    </location>
</feature>
<comment type="similarity">
    <text evidence="1">Belongs to the FAM178 family.</text>
</comment>
<reference evidence="4" key="2">
    <citation type="submission" date="2025-08" db="UniProtKB">
        <authorList>
            <consortium name="Ensembl"/>
        </authorList>
    </citation>
    <scope>IDENTIFICATION</scope>
</reference>
<dbReference type="PANTHER" id="PTHR16046">
    <property type="entry name" value="SMC5-SMC6 COMPLEX LOCALIZATION FACTOR 2"/>
    <property type="match status" value="1"/>
</dbReference>
<evidence type="ECO:0000313" key="5">
    <source>
        <dbReference type="Proteomes" id="UP000694412"/>
    </source>
</evidence>
<evidence type="ECO:0000313" key="4">
    <source>
        <dbReference type="Ensembl" id="ENSCJPP00005014154.1"/>
    </source>
</evidence>
<dbReference type="PANTHER" id="PTHR16046:SF11">
    <property type="entry name" value="PROTEIN FAM178B"/>
    <property type="match status" value="1"/>
</dbReference>
<dbReference type="AlphaFoldDB" id="A0A8C2TKQ4"/>
<gene>
    <name evidence="4" type="primary">FAM178B</name>
</gene>
<dbReference type="Pfam" id="PF14816">
    <property type="entry name" value="CANIN"/>
    <property type="match status" value="1"/>
</dbReference>
<evidence type="ECO:0000256" key="2">
    <source>
        <dbReference type="SAM" id="MobiDB-lite"/>
    </source>
</evidence>
<feature type="compositionally biased region" description="Basic residues" evidence="2">
    <location>
        <begin position="209"/>
        <end position="225"/>
    </location>
</feature>
<dbReference type="GeneTree" id="ENSGT00530000064017"/>
<sequence length="745" mass="82835">MHHGRGPLTAAPSMHRGRGPLTAAPSMHRGRWGAGTLSTPSDWLRAQVGGTLLFFNQSRSARALIGRTLEPRLAAGLLSAVKRPIPPLVAALGSAAFLRRARPFLSPRPPMAAMLRGTSARRGQRAGLLRWYQIPLSSARVPRSGLFSSSFQYSLCSYQQLRVSKHLRVGRPFLPPPLGPVDPRPPASPPPMRPQGGARTALQCPKQPRGSRRARRPRASPRRPAQRGSASCSPWSAMQPSIVSEGRMVPQRAVDVATTSSSDSDEELIPLKELLAGSSGPSSPAEHREVVCPQPDPLANSLDALLLEKREQCPARAVEDGLMQLGVSSGSPQESSDEDTQLLEEQRAFLARFELKLLTFPTTHPGEPIFHSCPLPPPILDTYGLQPRSVLEQNFLCASPAGQVAFVRDGYLNLLYQTTSACPLPVLRWLFQLTSTWPDRTNAFRTLWEMWMRSDDEPWCPTLQDIGQAFAYMGADLETLRCRRLLPPELCPTDTRPHPERGNLSAADTLALVTQLGDVCKLLTVSVVACPCHYPDRARRELLTLLCFLSLDRALRCQPLPDLWHLLHCLLDGIVAWKEQLPVLCLSLCQLSQHHHSLLTVARLLPDITDRERELRRRLSLCAMAQLLGEAPYNVLALGAEEELPALEQLLAQSWPDNLHLPTPPDAMELEQETCYLSRSLLYLADIVVGTERPRDEQRGHLQRLCTQLEQFFGSGLHEDMGQFYRSQLKNLATVLYIKWHELLE</sequence>
<reference evidence="4" key="1">
    <citation type="submission" date="2015-11" db="EMBL/GenBank/DDBJ databases">
        <authorList>
            <consortium name="International Coturnix japonica Genome Analysis Consortium"/>
            <person name="Warren W."/>
            <person name="Burt D.W."/>
            <person name="Antin P.B."/>
            <person name="Lanford R."/>
            <person name="Gros J."/>
            <person name="Wilson R.K."/>
        </authorList>
    </citation>
    <scope>NUCLEOTIDE SEQUENCE [LARGE SCALE GENOMIC DNA]</scope>
</reference>
<dbReference type="Ensembl" id="ENSCJPT00005020222.1">
    <property type="protein sequence ID" value="ENSCJPP00005014154.1"/>
    <property type="gene ID" value="ENSCJPG00005011848.1"/>
</dbReference>
<evidence type="ECO:0000259" key="3">
    <source>
        <dbReference type="Pfam" id="PF14816"/>
    </source>
</evidence>
<proteinExistence type="inferred from homology"/>
<reference evidence="4" key="3">
    <citation type="submission" date="2025-09" db="UniProtKB">
        <authorList>
            <consortium name="Ensembl"/>
        </authorList>
    </citation>
    <scope>IDENTIFICATION</scope>
</reference>
<feature type="compositionally biased region" description="Pro residues" evidence="2">
    <location>
        <begin position="174"/>
        <end position="193"/>
    </location>
</feature>
<evidence type="ECO:0000256" key="1">
    <source>
        <dbReference type="ARBA" id="ARBA00010311"/>
    </source>
</evidence>
<feature type="domain" description="Coiled-coil SMC6 And NSE5 INteracting (CANIN)" evidence="3">
    <location>
        <begin position="299"/>
        <end position="630"/>
    </location>
</feature>
<organism evidence="4 5">
    <name type="scientific">Coturnix japonica</name>
    <name type="common">Japanese quail</name>
    <name type="synonym">Coturnix coturnix japonica</name>
    <dbReference type="NCBI Taxonomy" id="93934"/>
    <lineage>
        <taxon>Eukaryota</taxon>
        <taxon>Metazoa</taxon>
        <taxon>Chordata</taxon>
        <taxon>Craniata</taxon>
        <taxon>Vertebrata</taxon>
        <taxon>Euteleostomi</taxon>
        <taxon>Archelosauria</taxon>
        <taxon>Archosauria</taxon>
        <taxon>Dinosauria</taxon>
        <taxon>Saurischia</taxon>
        <taxon>Theropoda</taxon>
        <taxon>Coelurosauria</taxon>
        <taxon>Aves</taxon>
        <taxon>Neognathae</taxon>
        <taxon>Galloanserae</taxon>
        <taxon>Galliformes</taxon>
        <taxon>Phasianidae</taxon>
        <taxon>Perdicinae</taxon>
        <taxon>Coturnix</taxon>
    </lineage>
</organism>
<accession>A0A8C2TKQ4</accession>